<name>A0A2S4UY52_9BASI</name>
<dbReference type="VEuPathDB" id="FungiDB:PSTT_11905"/>
<reference evidence="1" key="1">
    <citation type="submission" date="2017-12" db="EMBL/GenBank/DDBJ databases">
        <title>Gene loss provides genomic basis for host adaptation in cereal stripe rust fungi.</title>
        <authorList>
            <person name="Xia C."/>
        </authorList>
    </citation>
    <scope>NUCLEOTIDE SEQUENCE [LARGE SCALE GENOMIC DNA]</scope>
    <source>
        <strain evidence="1">93-210</strain>
    </source>
</reference>
<accession>A0A2S4UY52</accession>
<evidence type="ECO:0000313" key="2">
    <source>
        <dbReference type="Proteomes" id="UP000239156"/>
    </source>
</evidence>
<dbReference type="InterPro" id="IPR029058">
    <property type="entry name" value="AB_hydrolase_fold"/>
</dbReference>
<comment type="caution">
    <text evidence="1">The sequence shown here is derived from an EMBL/GenBank/DDBJ whole genome shotgun (WGS) entry which is preliminary data.</text>
</comment>
<protein>
    <submittedName>
        <fullName evidence="1">Uncharacterized protein</fullName>
    </submittedName>
</protein>
<keyword evidence="2" id="KW-1185">Reference proteome</keyword>
<gene>
    <name evidence="1" type="ORF">PSTT_11905</name>
</gene>
<dbReference type="Gene3D" id="3.40.50.1820">
    <property type="entry name" value="alpha/beta hydrolase"/>
    <property type="match status" value="1"/>
</dbReference>
<evidence type="ECO:0000313" key="1">
    <source>
        <dbReference type="EMBL" id="POW02208.1"/>
    </source>
</evidence>
<organism evidence="1 2">
    <name type="scientific">Puccinia striiformis</name>
    <dbReference type="NCBI Taxonomy" id="27350"/>
    <lineage>
        <taxon>Eukaryota</taxon>
        <taxon>Fungi</taxon>
        <taxon>Dikarya</taxon>
        <taxon>Basidiomycota</taxon>
        <taxon>Pucciniomycotina</taxon>
        <taxon>Pucciniomycetes</taxon>
        <taxon>Pucciniales</taxon>
        <taxon>Pucciniaceae</taxon>
        <taxon>Puccinia</taxon>
    </lineage>
</organism>
<dbReference type="VEuPathDB" id="FungiDB:PSHT_09916"/>
<dbReference type="AlphaFoldDB" id="A0A2S4UY52"/>
<dbReference type="Proteomes" id="UP000239156">
    <property type="component" value="Unassembled WGS sequence"/>
</dbReference>
<dbReference type="EMBL" id="PKSL01000146">
    <property type="protein sequence ID" value="POW02208.1"/>
    <property type="molecule type" value="Genomic_DNA"/>
</dbReference>
<feature type="non-terminal residue" evidence="1">
    <location>
        <position position="1"/>
    </location>
</feature>
<sequence>DPSYMIQSEYHTIRSYSVMVYTVLPFKDRIHYWGRLLEVLRSKILDVKVIIGKNKAASSSYSGKIPHGLPFMEWCRANIGVGLSTSPENDKRTKTIPFSLKEPLLKHNTSEQLGYLPNNFLKVLLLNILDSPAYSNLSTNYVINHFNPTTLNHSNVKYFSIAAKIASTCSNKKSSSRGLSMVHPLWLPSLIMNRSLGGPDGLVTVDIAKWGEFLGVLMALIIGKSEEVLPLRRLLGGHDGLVTVDSAQWGESLGVEIRGSSAFGSDLNIHDSINDDDHDDHGLKLVKSNWIKLSKYIGSCLSLRNY</sequence>
<proteinExistence type="predicted"/>